<dbReference type="Ensembl" id="ENSPMGT00000027092.1">
    <property type="protein sequence ID" value="ENSPMGP00000025439.1"/>
    <property type="gene ID" value="ENSPMGG00000020525.1"/>
</dbReference>
<accession>A0A3B4BAB2</accession>
<reference evidence="1" key="1">
    <citation type="submission" date="2025-08" db="UniProtKB">
        <authorList>
            <consortium name="Ensembl"/>
        </authorList>
    </citation>
    <scope>IDENTIFICATION</scope>
</reference>
<sequence>IPHILNLLCLDFLKSWMNESSQFSYPSFFIDGHTHSATHRRIHHKSLGARQTLFVCSSANVQGSQ</sequence>
<evidence type="ECO:0000313" key="1">
    <source>
        <dbReference type="Ensembl" id="ENSPMGP00000025439.1"/>
    </source>
</evidence>
<organism evidence="1 2">
    <name type="scientific">Periophthalmus magnuspinnatus</name>
    <dbReference type="NCBI Taxonomy" id="409849"/>
    <lineage>
        <taxon>Eukaryota</taxon>
        <taxon>Metazoa</taxon>
        <taxon>Chordata</taxon>
        <taxon>Craniata</taxon>
        <taxon>Vertebrata</taxon>
        <taxon>Euteleostomi</taxon>
        <taxon>Actinopterygii</taxon>
        <taxon>Neopterygii</taxon>
        <taxon>Teleostei</taxon>
        <taxon>Neoteleostei</taxon>
        <taxon>Acanthomorphata</taxon>
        <taxon>Gobiaria</taxon>
        <taxon>Gobiiformes</taxon>
        <taxon>Gobioidei</taxon>
        <taxon>Gobiidae</taxon>
        <taxon>Oxudercinae</taxon>
        <taxon>Periophthalmus</taxon>
    </lineage>
</organism>
<dbReference type="Proteomes" id="UP000261520">
    <property type="component" value="Unplaced"/>
</dbReference>
<name>A0A3B4BAB2_9GOBI</name>
<keyword evidence="2" id="KW-1185">Reference proteome</keyword>
<evidence type="ECO:0000313" key="2">
    <source>
        <dbReference type="Proteomes" id="UP000261520"/>
    </source>
</evidence>
<protein>
    <submittedName>
        <fullName evidence="1">Uncharacterized protein</fullName>
    </submittedName>
</protein>
<dbReference type="AlphaFoldDB" id="A0A3B4BAB2"/>
<reference evidence="1" key="2">
    <citation type="submission" date="2025-09" db="UniProtKB">
        <authorList>
            <consortium name="Ensembl"/>
        </authorList>
    </citation>
    <scope>IDENTIFICATION</scope>
</reference>
<proteinExistence type="predicted"/>